<gene>
    <name evidence="2" type="ORF">Cvel_11810</name>
</gene>
<evidence type="ECO:0000313" key="2">
    <source>
        <dbReference type="EMBL" id="CEM53232.1"/>
    </source>
</evidence>
<name>A0A0G4I8A6_9ALVE</name>
<dbReference type="AlphaFoldDB" id="A0A0G4I8A6"/>
<keyword evidence="1" id="KW-1133">Transmembrane helix</keyword>
<feature type="transmembrane region" description="Helical" evidence="1">
    <location>
        <begin position="35"/>
        <end position="54"/>
    </location>
</feature>
<sequence>MFRSFRLLKNIPVPEFTKGRFMRRENMQDADRARFFYWNLVSIAVTAIPVAYLCTAKTQVSRETDEILAHLSSPEKRPTHFDPSLFLNK</sequence>
<reference evidence="2" key="1">
    <citation type="submission" date="2014-11" db="EMBL/GenBank/DDBJ databases">
        <authorList>
            <person name="Otto D Thomas"/>
            <person name="Naeem Raeece"/>
        </authorList>
    </citation>
    <scope>NUCLEOTIDE SEQUENCE</scope>
</reference>
<keyword evidence="1" id="KW-0472">Membrane</keyword>
<evidence type="ECO:0000256" key="1">
    <source>
        <dbReference type="SAM" id="Phobius"/>
    </source>
</evidence>
<proteinExistence type="predicted"/>
<organism evidence="2">
    <name type="scientific">Chromera velia CCMP2878</name>
    <dbReference type="NCBI Taxonomy" id="1169474"/>
    <lineage>
        <taxon>Eukaryota</taxon>
        <taxon>Sar</taxon>
        <taxon>Alveolata</taxon>
        <taxon>Colpodellida</taxon>
        <taxon>Chromeraceae</taxon>
        <taxon>Chromera</taxon>
    </lineage>
</organism>
<accession>A0A0G4I8A6</accession>
<keyword evidence="1" id="KW-0812">Transmembrane</keyword>
<protein>
    <recommendedName>
        <fullName evidence="3">Transmembrane protein</fullName>
    </recommendedName>
</protein>
<dbReference type="VEuPathDB" id="CryptoDB:Cvel_11810"/>
<dbReference type="EMBL" id="CDMZ01005565">
    <property type="protein sequence ID" value="CEM53232.1"/>
    <property type="molecule type" value="Genomic_DNA"/>
</dbReference>
<evidence type="ECO:0008006" key="3">
    <source>
        <dbReference type="Google" id="ProtNLM"/>
    </source>
</evidence>